<reference evidence="3 4" key="1">
    <citation type="journal article" date="2019" name="Environ. Microbiol.">
        <title>At the nexus of three kingdoms: the genome of the mycorrhizal fungus Gigaspora margarita provides insights into plant, endobacterial and fungal interactions.</title>
        <authorList>
            <person name="Venice F."/>
            <person name="Ghignone S."/>
            <person name="Salvioli di Fossalunga A."/>
            <person name="Amselem J."/>
            <person name="Novero M."/>
            <person name="Xianan X."/>
            <person name="Sedzielewska Toro K."/>
            <person name="Morin E."/>
            <person name="Lipzen A."/>
            <person name="Grigoriev I.V."/>
            <person name="Henrissat B."/>
            <person name="Martin F.M."/>
            <person name="Bonfante P."/>
        </authorList>
    </citation>
    <scope>NUCLEOTIDE SEQUENCE [LARGE SCALE GENOMIC DNA]</scope>
    <source>
        <strain evidence="3 4">BEG34</strain>
    </source>
</reference>
<comment type="caution">
    <text evidence="3">The sequence shown here is derived from an EMBL/GenBank/DDBJ whole genome shotgun (WGS) entry which is preliminary data.</text>
</comment>
<proteinExistence type="predicted"/>
<feature type="compositionally biased region" description="Low complexity" evidence="1">
    <location>
        <begin position="281"/>
        <end position="333"/>
    </location>
</feature>
<dbReference type="OrthoDB" id="10406388at2759"/>
<name>A0A8H4B037_GIGMA</name>
<feature type="region of interest" description="Disordered" evidence="1">
    <location>
        <begin position="175"/>
        <end position="196"/>
    </location>
</feature>
<feature type="signal peptide" evidence="2">
    <location>
        <begin position="1"/>
        <end position="20"/>
    </location>
</feature>
<sequence length="333" mass="35142">MMHHNLLIILVALFASFTEATTYPNYFKRNEKTCPHALLTASHEDSIKGQMTLYQSSSGSVWITGTYQYGFFDPHSTTWHYDWTIRNGCKEMLFNLTEYLHTEYACCSGCNGYEDTTCPPSSKRKRSSLRKRNSESTCPMGPDGSKPWVIKIDDLKWDCDNEGFKYKTCDKDLYKKELGGDDDKEKPKRKKDEGPSCGLYLVIEGSDKSGKRDDISAPAAINVNDQGGTVAPPPPPPPPPAPAPAPAAPAAPAPPAAPPAAPAPAAPAPAAPAPAAPAPAAPTDNTPPTTDTTTAADTTTPTTAASTTTPAPAAPDASTPAPAAPDATTPAAS</sequence>
<organism evidence="3 4">
    <name type="scientific">Gigaspora margarita</name>
    <dbReference type="NCBI Taxonomy" id="4874"/>
    <lineage>
        <taxon>Eukaryota</taxon>
        <taxon>Fungi</taxon>
        <taxon>Fungi incertae sedis</taxon>
        <taxon>Mucoromycota</taxon>
        <taxon>Glomeromycotina</taxon>
        <taxon>Glomeromycetes</taxon>
        <taxon>Diversisporales</taxon>
        <taxon>Gigasporaceae</taxon>
        <taxon>Gigaspora</taxon>
    </lineage>
</organism>
<dbReference type="EMBL" id="WTPW01000096">
    <property type="protein sequence ID" value="KAF0548451.1"/>
    <property type="molecule type" value="Genomic_DNA"/>
</dbReference>
<feature type="compositionally biased region" description="Basic residues" evidence="1">
    <location>
        <begin position="122"/>
        <end position="131"/>
    </location>
</feature>
<feature type="region of interest" description="Disordered" evidence="1">
    <location>
        <begin position="222"/>
        <end position="333"/>
    </location>
</feature>
<evidence type="ECO:0000313" key="3">
    <source>
        <dbReference type="EMBL" id="KAF0548451.1"/>
    </source>
</evidence>
<feature type="region of interest" description="Disordered" evidence="1">
    <location>
        <begin position="116"/>
        <end position="143"/>
    </location>
</feature>
<evidence type="ECO:0000256" key="2">
    <source>
        <dbReference type="SAM" id="SignalP"/>
    </source>
</evidence>
<protein>
    <submittedName>
        <fullName evidence="3">Uncharacterized protein</fullName>
    </submittedName>
</protein>
<feature type="compositionally biased region" description="Pro residues" evidence="1">
    <location>
        <begin position="231"/>
        <end position="280"/>
    </location>
</feature>
<keyword evidence="2" id="KW-0732">Signal</keyword>
<keyword evidence="4" id="KW-1185">Reference proteome</keyword>
<feature type="chain" id="PRO_5034431931" evidence="2">
    <location>
        <begin position="21"/>
        <end position="333"/>
    </location>
</feature>
<gene>
    <name evidence="3" type="ORF">F8M41_025958</name>
</gene>
<feature type="compositionally biased region" description="Basic and acidic residues" evidence="1">
    <location>
        <begin position="175"/>
        <end position="194"/>
    </location>
</feature>
<evidence type="ECO:0000256" key="1">
    <source>
        <dbReference type="SAM" id="MobiDB-lite"/>
    </source>
</evidence>
<dbReference type="Proteomes" id="UP000439903">
    <property type="component" value="Unassembled WGS sequence"/>
</dbReference>
<accession>A0A8H4B037</accession>
<dbReference type="AlphaFoldDB" id="A0A8H4B037"/>
<evidence type="ECO:0000313" key="4">
    <source>
        <dbReference type="Proteomes" id="UP000439903"/>
    </source>
</evidence>